<dbReference type="InterPro" id="IPR001296">
    <property type="entry name" value="Glyco_trans_1"/>
</dbReference>
<dbReference type="OrthoDB" id="9803279at2"/>
<feature type="domain" description="Glycosyl transferase family 1" evidence="2">
    <location>
        <begin position="170"/>
        <end position="329"/>
    </location>
</feature>
<dbReference type="EMBL" id="VCIW01000014">
    <property type="protein sequence ID" value="TLS50619.1"/>
    <property type="molecule type" value="Genomic_DNA"/>
</dbReference>
<sequence length="398" mass="44025">MRGTILHFTVELGSRSVGGVGTYIDELLRVPDPNVGCVCLVPEPPTEPAMDSNLVYAGFYDMDILNRLEFDVAVFHYYGLAYLADDSFLKGRPLAFVVHSVPTTEPWSLLDPYGGNLGIARAFERLCDAAERIVCVSDAERGKLLLIYPDLERKTTVIPNGFSAFGNFPLRLDADRRTFGFLGRADERKGLRELVRAFADVDGRLRIACGDEDPELLRAMRDDIERLELKDRVTWLGRVTGDADKAAFLRSLDALVVPSRWEPFGYVALEALRAGVPPLVGSQGGMLEIVGPDYPYAFDPSRPDEIAACISRFQRDPVDVVREAVQRARNYAAPLTAERMAAAYKRLLLRDARYAPLPAADPPPRGRRFGREGVPISPAVGNASATPKPVRAPFPYDR</sequence>
<evidence type="ECO:0000259" key="3">
    <source>
        <dbReference type="Pfam" id="PF13439"/>
    </source>
</evidence>
<dbReference type="Pfam" id="PF13439">
    <property type="entry name" value="Glyco_transf_4"/>
    <property type="match status" value="1"/>
</dbReference>
<keyword evidence="5" id="KW-1185">Reference proteome</keyword>
<keyword evidence="4" id="KW-0808">Transferase</keyword>
<dbReference type="RefSeq" id="WP_138195986.1">
    <property type="nucleotide sequence ID" value="NZ_VCIW01000014.1"/>
</dbReference>
<accession>A0A5R9G6E3</accession>
<feature type="domain" description="Glycosyltransferase subfamily 4-like N-terminal" evidence="3">
    <location>
        <begin position="54"/>
        <end position="162"/>
    </location>
</feature>
<feature type="region of interest" description="Disordered" evidence="1">
    <location>
        <begin position="358"/>
        <end position="398"/>
    </location>
</feature>
<dbReference type="AlphaFoldDB" id="A0A5R9G6E3"/>
<proteinExistence type="predicted"/>
<dbReference type="InterPro" id="IPR028098">
    <property type="entry name" value="Glyco_trans_4-like_N"/>
</dbReference>
<evidence type="ECO:0000259" key="2">
    <source>
        <dbReference type="Pfam" id="PF00534"/>
    </source>
</evidence>
<dbReference type="GO" id="GO:0016757">
    <property type="term" value="F:glycosyltransferase activity"/>
    <property type="evidence" value="ECO:0007669"/>
    <property type="project" value="InterPro"/>
</dbReference>
<gene>
    <name evidence="4" type="ORF">FE782_19860</name>
</gene>
<reference evidence="4 5" key="1">
    <citation type="submission" date="2019-05" db="EMBL/GenBank/DDBJ databases">
        <authorList>
            <person name="Narsing Rao M.P."/>
            <person name="Li W.J."/>
        </authorList>
    </citation>
    <scope>NUCLEOTIDE SEQUENCE [LARGE SCALE GENOMIC DNA]</scope>
    <source>
        <strain evidence="4 5">SYSU_K30003</strain>
    </source>
</reference>
<evidence type="ECO:0000313" key="4">
    <source>
        <dbReference type="EMBL" id="TLS50619.1"/>
    </source>
</evidence>
<dbReference type="Pfam" id="PF00534">
    <property type="entry name" value="Glycos_transf_1"/>
    <property type="match status" value="1"/>
</dbReference>
<dbReference type="Gene3D" id="3.40.50.2000">
    <property type="entry name" value="Glycogen Phosphorylase B"/>
    <property type="match status" value="2"/>
</dbReference>
<dbReference type="SUPFAM" id="SSF53756">
    <property type="entry name" value="UDP-Glycosyltransferase/glycogen phosphorylase"/>
    <property type="match status" value="1"/>
</dbReference>
<evidence type="ECO:0000256" key="1">
    <source>
        <dbReference type="SAM" id="MobiDB-lite"/>
    </source>
</evidence>
<dbReference type="Proteomes" id="UP000309676">
    <property type="component" value="Unassembled WGS sequence"/>
</dbReference>
<protein>
    <submittedName>
        <fullName evidence="4">Glycosyltransferase family 4 protein</fullName>
    </submittedName>
</protein>
<comment type="caution">
    <text evidence="4">The sequence shown here is derived from an EMBL/GenBank/DDBJ whole genome shotgun (WGS) entry which is preliminary data.</text>
</comment>
<evidence type="ECO:0000313" key="5">
    <source>
        <dbReference type="Proteomes" id="UP000309676"/>
    </source>
</evidence>
<name>A0A5R9G6E3_9BACL</name>
<dbReference type="PANTHER" id="PTHR12526">
    <property type="entry name" value="GLYCOSYLTRANSFERASE"/>
    <property type="match status" value="1"/>
</dbReference>
<dbReference type="CDD" id="cd03801">
    <property type="entry name" value="GT4_PimA-like"/>
    <property type="match status" value="1"/>
</dbReference>
<organism evidence="4 5">
    <name type="scientific">Paenibacillus antri</name>
    <dbReference type="NCBI Taxonomy" id="2582848"/>
    <lineage>
        <taxon>Bacteria</taxon>
        <taxon>Bacillati</taxon>
        <taxon>Bacillota</taxon>
        <taxon>Bacilli</taxon>
        <taxon>Bacillales</taxon>
        <taxon>Paenibacillaceae</taxon>
        <taxon>Paenibacillus</taxon>
    </lineage>
</organism>